<dbReference type="EMBL" id="BTRK01000003">
    <property type="protein sequence ID" value="GMR42278.1"/>
    <property type="molecule type" value="Genomic_DNA"/>
</dbReference>
<accession>A0AAN4ZJ98</accession>
<organism evidence="2 3">
    <name type="scientific">Pristionchus mayeri</name>
    <dbReference type="NCBI Taxonomy" id="1317129"/>
    <lineage>
        <taxon>Eukaryota</taxon>
        <taxon>Metazoa</taxon>
        <taxon>Ecdysozoa</taxon>
        <taxon>Nematoda</taxon>
        <taxon>Chromadorea</taxon>
        <taxon>Rhabditida</taxon>
        <taxon>Rhabditina</taxon>
        <taxon>Diplogasteromorpha</taxon>
        <taxon>Diplogasteroidea</taxon>
        <taxon>Neodiplogasteridae</taxon>
        <taxon>Pristionchus</taxon>
    </lineage>
</organism>
<feature type="compositionally biased region" description="Low complexity" evidence="1">
    <location>
        <begin position="1"/>
        <end position="18"/>
    </location>
</feature>
<reference evidence="3" key="1">
    <citation type="submission" date="2022-10" db="EMBL/GenBank/DDBJ databases">
        <title>Genome assembly of Pristionchus species.</title>
        <authorList>
            <person name="Yoshida K."/>
            <person name="Sommer R.J."/>
        </authorList>
    </citation>
    <scope>NUCLEOTIDE SEQUENCE [LARGE SCALE GENOMIC DNA]</scope>
    <source>
        <strain evidence="3">RS5460</strain>
    </source>
</reference>
<dbReference type="Gene3D" id="1.10.390.10">
    <property type="entry name" value="Neutral Protease Domain 2"/>
    <property type="match status" value="1"/>
</dbReference>
<dbReference type="InterPro" id="IPR027268">
    <property type="entry name" value="Peptidase_M4/M1_CTD_sf"/>
</dbReference>
<sequence length="463" mass="51466">LFHSPSDSVSSSFPSSSSPRERRSSPDGMKNTCFEKTKPIQQRDFAFLAHHKTESLFFNRTSASIPELDVVFSFTQGFSPAHHEWIYEETQKVISAVSQWTSFPFPLNRLTLIDAPIPVSHPVSPLGFIVLKSGSLLGNPKVAQMRHSLMRQVISQWIGGVISSEECVEDALVTYLQWRINDQIGFITSQSNTTQKVLESRPSSLVSKPKRGRLSLSPSPCPDRLPSIFHSIDLIYGEGTVQRVIRELFETHSFSHLSLSSLAQLISQVTADEAAGAYLRDWFTVPSRPLFLARKTREGMHVTQVAAPNKEMNLWRLPLSMGGSVVEMKPERDQIVSPPSPLDCLVLDPRRTSTAVIAYDVLTYECLIRCSFSSRCSLSPSELDSIFSDLGVFFTSNLLPVDQKQVPAWKSVLSSLQSRSSLGGESKCCIDHSLRTAPSRECAWTVNDICKKIDLSTAILSSV</sequence>
<evidence type="ECO:0000256" key="1">
    <source>
        <dbReference type="SAM" id="MobiDB-lite"/>
    </source>
</evidence>
<keyword evidence="3" id="KW-1185">Reference proteome</keyword>
<dbReference type="Proteomes" id="UP001328107">
    <property type="component" value="Unassembled WGS sequence"/>
</dbReference>
<name>A0AAN4ZJ98_9BILA</name>
<evidence type="ECO:0000313" key="3">
    <source>
        <dbReference type="Proteomes" id="UP001328107"/>
    </source>
</evidence>
<dbReference type="SUPFAM" id="SSF55486">
    <property type="entry name" value="Metalloproteases ('zincins'), catalytic domain"/>
    <property type="match status" value="1"/>
</dbReference>
<proteinExistence type="predicted"/>
<feature type="non-terminal residue" evidence="2">
    <location>
        <position position="1"/>
    </location>
</feature>
<protein>
    <submittedName>
        <fullName evidence="2">Uncharacterized protein</fullName>
    </submittedName>
</protein>
<comment type="caution">
    <text evidence="2">The sequence shown here is derived from an EMBL/GenBank/DDBJ whole genome shotgun (WGS) entry which is preliminary data.</text>
</comment>
<gene>
    <name evidence="2" type="ORF">PMAYCL1PPCAC_12473</name>
</gene>
<dbReference type="AlphaFoldDB" id="A0AAN4ZJ98"/>
<evidence type="ECO:0000313" key="2">
    <source>
        <dbReference type="EMBL" id="GMR42278.1"/>
    </source>
</evidence>
<feature type="region of interest" description="Disordered" evidence="1">
    <location>
        <begin position="1"/>
        <end position="33"/>
    </location>
</feature>